<organism evidence="2 3">
    <name type="scientific">Iphiclides podalirius</name>
    <name type="common">scarce swallowtail</name>
    <dbReference type="NCBI Taxonomy" id="110791"/>
    <lineage>
        <taxon>Eukaryota</taxon>
        <taxon>Metazoa</taxon>
        <taxon>Ecdysozoa</taxon>
        <taxon>Arthropoda</taxon>
        <taxon>Hexapoda</taxon>
        <taxon>Insecta</taxon>
        <taxon>Pterygota</taxon>
        <taxon>Neoptera</taxon>
        <taxon>Endopterygota</taxon>
        <taxon>Lepidoptera</taxon>
        <taxon>Glossata</taxon>
        <taxon>Ditrysia</taxon>
        <taxon>Papilionoidea</taxon>
        <taxon>Papilionidae</taxon>
        <taxon>Papilioninae</taxon>
        <taxon>Iphiclides</taxon>
    </lineage>
</organism>
<evidence type="ECO:0000313" key="3">
    <source>
        <dbReference type="Proteomes" id="UP000837857"/>
    </source>
</evidence>
<name>A0ABN8ID73_9NEOP</name>
<feature type="region of interest" description="Disordered" evidence="1">
    <location>
        <begin position="84"/>
        <end position="109"/>
    </location>
</feature>
<dbReference type="EMBL" id="OW152833">
    <property type="protein sequence ID" value="CAH2054541.1"/>
    <property type="molecule type" value="Genomic_DNA"/>
</dbReference>
<dbReference type="Proteomes" id="UP000837857">
    <property type="component" value="Chromosome 21"/>
</dbReference>
<feature type="region of interest" description="Disordered" evidence="1">
    <location>
        <begin position="154"/>
        <end position="194"/>
    </location>
</feature>
<keyword evidence="3" id="KW-1185">Reference proteome</keyword>
<evidence type="ECO:0000313" key="2">
    <source>
        <dbReference type="EMBL" id="CAH2054541.1"/>
    </source>
</evidence>
<feature type="compositionally biased region" description="Gly residues" evidence="1">
    <location>
        <begin position="158"/>
        <end position="167"/>
    </location>
</feature>
<protein>
    <submittedName>
        <fullName evidence="2">Uncharacterized protein</fullName>
    </submittedName>
</protein>
<accession>A0ABN8ID73</accession>
<sequence>MKVLLVVCHWSHRDSFVRFECTLGTLLQRLPLFNLTPLTPGHVILWGTGTKKFLRTNLYQYFKRSASLAVCRITIRRLDTVRVRRSQSDARRTPSPKDSSNKRAPQRGYTRARLQHWPGGLGPLAILQCCVWARRIGANDVHRVAAAVAVASPAGAPAPGGGGGEGGAVSARGGATSAAGQPGGERARAGAVRGGRGLAARRSYLPSGSCRAPVCARAAASLTDFETYSVNSSRRCTQSIFNYLGGEV</sequence>
<gene>
    <name evidence="2" type="ORF">IPOD504_LOCUS8669</name>
</gene>
<feature type="non-terminal residue" evidence="2">
    <location>
        <position position="248"/>
    </location>
</feature>
<reference evidence="2" key="1">
    <citation type="submission" date="2022-03" db="EMBL/GenBank/DDBJ databases">
        <authorList>
            <person name="Martin H S."/>
        </authorList>
    </citation>
    <scope>NUCLEOTIDE SEQUENCE</scope>
</reference>
<evidence type="ECO:0000256" key="1">
    <source>
        <dbReference type="SAM" id="MobiDB-lite"/>
    </source>
</evidence>
<proteinExistence type="predicted"/>